<evidence type="ECO:0000256" key="10">
    <source>
        <dbReference type="ARBA" id="ARBA00030775"/>
    </source>
</evidence>
<feature type="domain" description="General secretion pathway GspH" evidence="12">
    <location>
        <begin position="46"/>
        <end position="180"/>
    </location>
</feature>
<evidence type="ECO:0000256" key="6">
    <source>
        <dbReference type="ARBA" id="ARBA00022692"/>
    </source>
</evidence>
<dbReference type="Proteomes" id="UP001054801">
    <property type="component" value="Chromosome"/>
</dbReference>
<comment type="similarity">
    <text evidence="9">Belongs to the GSP H family.</text>
</comment>
<accession>A0ABY3T329</accession>
<evidence type="ECO:0000256" key="1">
    <source>
        <dbReference type="ARBA" id="ARBA00004377"/>
    </source>
</evidence>
<dbReference type="Pfam" id="PF07963">
    <property type="entry name" value="N_methyl"/>
    <property type="match status" value="1"/>
</dbReference>
<dbReference type="InterPro" id="IPR045584">
    <property type="entry name" value="Pilin-like"/>
</dbReference>
<dbReference type="EMBL" id="CP091244">
    <property type="protein sequence ID" value="UJS25325.1"/>
    <property type="molecule type" value="Genomic_DNA"/>
</dbReference>
<evidence type="ECO:0000256" key="4">
    <source>
        <dbReference type="ARBA" id="ARBA00022481"/>
    </source>
</evidence>
<proteinExistence type="inferred from homology"/>
<evidence type="ECO:0000313" key="14">
    <source>
        <dbReference type="Proteomes" id="UP001054801"/>
    </source>
</evidence>
<feature type="transmembrane region" description="Helical" evidence="11">
    <location>
        <begin position="12"/>
        <end position="32"/>
    </location>
</feature>
<evidence type="ECO:0000256" key="9">
    <source>
        <dbReference type="ARBA" id="ARBA00025772"/>
    </source>
</evidence>
<gene>
    <name evidence="13" type="ORF">L2Y54_04605</name>
</gene>
<keyword evidence="5" id="KW-0997">Cell inner membrane</keyword>
<comment type="subcellular location">
    <subcellularLocation>
        <location evidence="1">Cell inner membrane</location>
        <topology evidence="1">Single-pass membrane protein</topology>
    </subcellularLocation>
</comment>
<keyword evidence="4" id="KW-0488">Methylation</keyword>
<keyword evidence="14" id="KW-1185">Reference proteome</keyword>
<dbReference type="Pfam" id="PF12019">
    <property type="entry name" value="GspH"/>
    <property type="match status" value="1"/>
</dbReference>
<reference evidence="13" key="1">
    <citation type="journal article" date="2022" name="Microorganisms">
        <title>Two New Species of Filamentous Sulfur Bacteria of the Genus Thiothrix, Thiothrix winogradskyi sp. nov. and 'Candidatus Thiothrix sulfatifontis' sp. nov.</title>
        <authorList>
            <person name="Ravin N.V."/>
            <person name="Rossetti S."/>
            <person name="Beletsky A.V."/>
            <person name="Kadnikov V.V."/>
            <person name="Rudenko T.S."/>
            <person name="Smolyakov D.D."/>
            <person name="Moskvitina M.I."/>
            <person name="Gureeva M.V."/>
            <person name="Mardanov A.V."/>
            <person name="Grabovich M.Y."/>
        </authorList>
    </citation>
    <scope>NUCLEOTIDE SEQUENCE</scope>
    <source>
        <strain evidence="13">CT3</strain>
    </source>
</reference>
<evidence type="ECO:0000256" key="7">
    <source>
        <dbReference type="ARBA" id="ARBA00022989"/>
    </source>
</evidence>
<evidence type="ECO:0000313" key="13">
    <source>
        <dbReference type="EMBL" id="UJS25325.1"/>
    </source>
</evidence>
<keyword evidence="7 11" id="KW-1133">Transmembrane helix</keyword>
<keyword evidence="8 11" id="KW-0472">Membrane</keyword>
<dbReference type="NCBIfam" id="TIGR02532">
    <property type="entry name" value="IV_pilin_GFxxxE"/>
    <property type="match status" value="1"/>
</dbReference>
<dbReference type="InterPro" id="IPR022346">
    <property type="entry name" value="T2SS_GspH"/>
</dbReference>
<protein>
    <recommendedName>
        <fullName evidence="2">Type II secretion system protein H</fullName>
    </recommendedName>
    <alternativeName>
        <fullName evidence="10">General secretion pathway protein H</fullName>
    </alternativeName>
</protein>
<evidence type="ECO:0000256" key="8">
    <source>
        <dbReference type="ARBA" id="ARBA00023136"/>
    </source>
</evidence>
<sequence length="207" mass="22034">MNKHSQRGLTLIELIVTVTIVAILAAVATPSLREMVENNRLTALNNQLVSTLNYVRAEAVKRNYPVTMCVRKADGSGCVDKTSTDGFDNGWIVFVDCNGNDAIDASGCNYGSGNTNAAEEILLDTMPNFNGVTVTGPDTIPNNITPSIRYKPNGGIAGVSGSLVLNTDTQEYEQDLNASGVARYKIKIQSATGRIRSCKIPTGGSDC</sequence>
<keyword evidence="3" id="KW-1003">Cell membrane</keyword>
<evidence type="ECO:0000256" key="3">
    <source>
        <dbReference type="ARBA" id="ARBA00022475"/>
    </source>
</evidence>
<evidence type="ECO:0000256" key="11">
    <source>
        <dbReference type="SAM" id="Phobius"/>
    </source>
</evidence>
<dbReference type="PROSITE" id="PS00409">
    <property type="entry name" value="PROKAR_NTER_METHYL"/>
    <property type="match status" value="1"/>
</dbReference>
<evidence type="ECO:0000259" key="12">
    <source>
        <dbReference type="Pfam" id="PF12019"/>
    </source>
</evidence>
<dbReference type="InterPro" id="IPR012902">
    <property type="entry name" value="N_methyl_site"/>
</dbReference>
<dbReference type="SUPFAM" id="SSF54523">
    <property type="entry name" value="Pili subunits"/>
    <property type="match status" value="1"/>
</dbReference>
<name>A0ABY3T329_9GAMM</name>
<evidence type="ECO:0000256" key="5">
    <source>
        <dbReference type="ARBA" id="ARBA00022519"/>
    </source>
</evidence>
<evidence type="ECO:0000256" key="2">
    <source>
        <dbReference type="ARBA" id="ARBA00021549"/>
    </source>
</evidence>
<organism evidence="13 14">
    <name type="scientific">Thiothrix winogradskyi</name>
    <dbReference type="NCBI Taxonomy" id="96472"/>
    <lineage>
        <taxon>Bacteria</taxon>
        <taxon>Pseudomonadati</taxon>
        <taxon>Pseudomonadota</taxon>
        <taxon>Gammaproteobacteria</taxon>
        <taxon>Thiotrichales</taxon>
        <taxon>Thiotrichaceae</taxon>
        <taxon>Thiothrix</taxon>
    </lineage>
</organism>
<keyword evidence="6 11" id="KW-0812">Transmembrane</keyword>
<dbReference type="Gene3D" id="3.55.40.10">
    <property type="entry name" value="minor pseudopilin epsh domain"/>
    <property type="match status" value="1"/>
</dbReference>
<dbReference type="RefSeq" id="WP_236500157.1">
    <property type="nucleotide sequence ID" value="NZ_CP091244.1"/>
</dbReference>